<dbReference type="NCBIfam" id="TIGR00502">
    <property type="entry name" value="nagB"/>
    <property type="match status" value="1"/>
</dbReference>
<comment type="caution">
    <text evidence="5">The sequence shown here is derived from an EMBL/GenBank/DDBJ whole genome shotgun (WGS) entry which is preliminary data.</text>
</comment>
<organism evidence="5 6">
    <name type="scientific">Trueperella bonasi</name>
    <dbReference type="NCBI Taxonomy" id="312286"/>
    <lineage>
        <taxon>Bacteria</taxon>
        <taxon>Bacillati</taxon>
        <taxon>Actinomycetota</taxon>
        <taxon>Actinomycetes</taxon>
        <taxon>Actinomycetales</taxon>
        <taxon>Actinomycetaceae</taxon>
        <taxon>Trueperella</taxon>
    </lineage>
</organism>
<dbReference type="RefSeq" id="WP_307682933.1">
    <property type="nucleotide sequence ID" value="NZ_JAUSQX010000001.1"/>
</dbReference>
<dbReference type="PANTHER" id="PTHR11280:SF5">
    <property type="entry name" value="GLUCOSAMINE-6-PHOSPHATE ISOMERASE"/>
    <property type="match status" value="1"/>
</dbReference>
<evidence type="ECO:0000256" key="1">
    <source>
        <dbReference type="ARBA" id="ARBA00022801"/>
    </source>
</evidence>
<dbReference type="CDD" id="cd01399">
    <property type="entry name" value="GlcN6P_deaminase"/>
    <property type="match status" value="1"/>
</dbReference>
<dbReference type="Proteomes" id="UP001243212">
    <property type="component" value="Unassembled WGS sequence"/>
</dbReference>
<evidence type="ECO:0000313" key="5">
    <source>
        <dbReference type="EMBL" id="MDP9806725.1"/>
    </source>
</evidence>
<keyword evidence="2" id="KW-0119">Carbohydrate metabolism</keyword>
<dbReference type="EC" id="3.5.99.6" evidence="3"/>
<evidence type="ECO:0000256" key="2">
    <source>
        <dbReference type="ARBA" id="ARBA00023277"/>
    </source>
</evidence>
<dbReference type="Pfam" id="PF01182">
    <property type="entry name" value="Glucosamine_iso"/>
    <property type="match status" value="1"/>
</dbReference>
<accession>A0ABT9NH75</accession>
<dbReference type="InterPro" id="IPR006148">
    <property type="entry name" value="Glc/Gal-6P_isomerase"/>
</dbReference>
<dbReference type="Gene3D" id="3.40.50.1360">
    <property type="match status" value="1"/>
</dbReference>
<dbReference type="InterPro" id="IPR018321">
    <property type="entry name" value="Glucosamine6P_isomerase_CS"/>
</dbReference>
<dbReference type="EMBL" id="JAUSQX010000001">
    <property type="protein sequence ID" value="MDP9806725.1"/>
    <property type="molecule type" value="Genomic_DNA"/>
</dbReference>
<dbReference type="InterPro" id="IPR037171">
    <property type="entry name" value="NagB/RpiA_transferase-like"/>
</dbReference>
<dbReference type="InterPro" id="IPR004547">
    <property type="entry name" value="Glucosamine6P_isomerase"/>
</dbReference>
<dbReference type="PANTHER" id="PTHR11280">
    <property type="entry name" value="GLUCOSAMINE-6-PHOSPHATE ISOMERASE"/>
    <property type="match status" value="1"/>
</dbReference>
<gene>
    <name evidence="5" type="ORF">J2S70_001307</name>
</gene>
<reference evidence="5 6" key="1">
    <citation type="submission" date="2023-07" db="EMBL/GenBank/DDBJ databases">
        <title>Sequencing the genomes of 1000 actinobacteria strains.</title>
        <authorList>
            <person name="Klenk H.-P."/>
        </authorList>
    </citation>
    <scope>NUCLEOTIDE SEQUENCE [LARGE SCALE GENOMIC DNA]</scope>
    <source>
        <strain evidence="5 6">DSM 17163</strain>
    </source>
</reference>
<feature type="domain" description="Glucosamine/galactosamine-6-phosphate isomerase" evidence="4">
    <location>
        <begin position="9"/>
        <end position="230"/>
    </location>
</feature>
<evidence type="ECO:0000256" key="3">
    <source>
        <dbReference type="NCBIfam" id="TIGR00502"/>
    </source>
</evidence>
<protein>
    <recommendedName>
        <fullName evidence="3">Glucosamine-6-phosphate deaminase</fullName>
        <ecNumber evidence="3">3.5.99.6</ecNumber>
    </recommendedName>
</protein>
<evidence type="ECO:0000313" key="6">
    <source>
        <dbReference type="Proteomes" id="UP001243212"/>
    </source>
</evidence>
<sequence length="261" mass="27736">MKVGIFRNETEVAKMAAAYLIETMNGAPVANLGVATGSTPLPLYQQLREAHANGSFSLANAKAFALDEYIGLQPGHPESYRKVLQDELVGEDKTGLMDENLFTPNGNVDVPDGAREAAAAYDAAIKDNGGVHLQILGIGSNGHIGFNEPGISLSSRTHVDALARQTREDNARFFNGDLAKVPQMCITQGLGTILEATHIMLLATGEGKADAVAAAVEGPISSSCPASILQMHPSVRVYVDEAAAAKLKGREMHEIRWEMLA</sequence>
<keyword evidence="6" id="KW-1185">Reference proteome</keyword>
<keyword evidence="1 5" id="KW-0378">Hydrolase</keyword>
<dbReference type="GO" id="GO:0004342">
    <property type="term" value="F:glucosamine-6-phosphate deaminase activity"/>
    <property type="evidence" value="ECO:0007669"/>
    <property type="project" value="UniProtKB-EC"/>
</dbReference>
<proteinExistence type="predicted"/>
<dbReference type="SUPFAM" id="SSF100950">
    <property type="entry name" value="NagB/RpiA/CoA transferase-like"/>
    <property type="match status" value="1"/>
</dbReference>
<evidence type="ECO:0000259" key="4">
    <source>
        <dbReference type="Pfam" id="PF01182"/>
    </source>
</evidence>
<name>A0ABT9NH75_9ACTO</name>
<dbReference type="PROSITE" id="PS01161">
    <property type="entry name" value="GLC_GALNAC_ISOMERASE"/>
    <property type="match status" value="1"/>
</dbReference>